<dbReference type="InterPro" id="IPR010730">
    <property type="entry name" value="HET"/>
</dbReference>
<evidence type="ECO:0000259" key="2">
    <source>
        <dbReference type="Pfam" id="PF06985"/>
    </source>
</evidence>
<dbReference type="EMBL" id="JAUEPP010000004">
    <property type="protein sequence ID" value="KAK3345339.1"/>
    <property type="molecule type" value="Genomic_DNA"/>
</dbReference>
<protein>
    <submittedName>
        <fullName evidence="3">Heterokaryon incompatibility protein-domain-containing protein</fullName>
    </submittedName>
</protein>
<sequence>MSSNISSDSGLQREQSLSPSGNAQLSPTDGKVSESFTGIYPYQPLQSDGHIRLLLLKPPASSSTQDIPVISATLHEVNLSAVGETPCPPYKALSYEWGLPPSNPSDTPAILLDNHPIHIRQNLYDALCSILHNHHRLYGESPLYLWVDALCINQFDNREKGHQVRLMKESYETAEMVIVWLGMGTEHTDEAMKLINLEEEELCRCVAKQSLTSREQYGLRDLLCEATYWKRIWILQEFVLARDYVVLCNRALATKEVFERALKILIIFGSLRPLLWVLRPNGQRTLHDSPVLRIISSLGIRACIHRQRLMTG</sequence>
<dbReference type="Pfam" id="PF06985">
    <property type="entry name" value="HET"/>
    <property type="match status" value="1"/>
</dbReference>
<organism evidence="3 4">
    <name type="scientific">Neurospora tetraspora</name>
    <dbReference type="NCBI Taxonomy" id="94610"/>
    <lineage>
        <taxon>Eukaryota</taxon>
        <taxon>Fungi</taxon>
        <taxon>Dikarya</taxon>
        <taxon>Ascomycota</taxon>
        <taxon>Pezizomycotina</taxon>
        <taxon>Sordariomycetes</taxon>
        <taxon>Sordariomycetidae</taxon>
        <taxon>Sordariales</taxon>
        <taxon>Sordariaceae</taxon>
        <taxon>Neurospora</taxon>
    </lineage>
</organism>
<feature type="compositionally biased region" description="Polar residues" evidence="1">
    <location>
        <begin position="1"/>
        <end position="27"/>
    </location>
</feature>
<feature type="domain" description="Heterokaryon incompatibility" evidence="2">
    <location>
        <begin position="90"/>
        <end position="237"/>
    </location>
</feature>
<keyword evidence="4" id="KW-1185">Reference proteome</keyword>
<feature type="region of interest" description="Disordered" evidence="1">
    <location>
        <begin position="1"/>
        <end position="30"/>
    </location>
</feature>
<accession>A0AAE0JGM7</accession>
<reference evidence="3" key="2">
    <citation type="submission" date="2023-06" db="EMBL/GenBank/DDBJ databases">
        <authorList>
            <consortium name="Lawrence Berkeley National Laboratory"/>
            <person name="Haridas S."/>
            <person name="Hensen N."/>
            <person name="Bonometti L."/>
            <person name="Westerberg I."/>
            <person name="Brannstrom I.O."/>
            <person name="Guillou S."/>
            <person name="Cros-Aarteil S."/>
            <person name="Calhoun S."/>
            <person name="Kuo A."/>
            <person name="Mondo S."/>
            <person name="Pangilinan J."/>
            <person name="Riley R."/>
            <person name="Labutti K."/>
            <person name="Andreopoulos B."/>
            <person name="Lipzen A."/>
            <person name="Chen C."/>
            <person name="Yanf M."/>
            <person name="Daum C."/>
            <person name="Ng V."/>
            <person name="Clum A."/>
            <person name="Steindorff A."/>
            <person name="Ohm R."/>
            <person name="Martin F."/>
            <person name="Silar P."/>
            <person name="Natvig D."/>
            <person name="Lalanne C."/>
            <person name="Gautier V."/>
            <person name="Ament-Velasquez S.L."/>
            <person name="Kruys A."/>
            <person name="Hutchinson M.I."/>
            <person name="Powell A.J."/>
            <person name="Barry K."/>
            <person name="Miller A.N."/>
            <person name="Grigoriev I.V."/>
            <person name="Debuchy R."/>
            <person name="Gladieux P."/>
            <person name="Thoren M.H."/>
            <person name="Johannesson H."/>
        </authorList>
    </citation>
    <scope>NUCLEOTIDE SEQUENCE</scope>
    <source>
        <strain evidence="3">CBS 560.94</strain>
    </source>
</reference>
<dbReference type="RefSeq" id="XP_062681952.1">
    <property type="nucleotide sequence ID" value="XM_062826851.1"/>
</dbReference>
<dbReference type="Proteomes" id="UP001278500">
    <property type="component" value="Unassembled WGS sequence"/>
</dbReference>
<proteinExistence type="predicted"/>
<dbReference type="InterPro" id="IPR052895">
    <property type="entry name" value="HetReg/Transcr_Mod"/>
</dbReference>
<gene>
    <name evidence="3" type="ORF">B0H65DRAFT_466329</name>
</gene>
<name>A0AAE0JGM7_9PEZI</name>
<reference evidence="3" key="1">
    <citation type="journal article" date="2023" name="Mol. Phylogenet. Evol.">
        <title>Genome-scale phylogeny and comparative genomics of the fungal order Sordariales.</title>
        <authorList>
            <person name="Hensen N."/>
            <person name="Bonometti L."/>
            <person name="Westerberg I."/>
            <person name="Brannstrom I.O."/>
            <person name="Guillou S."/>
            <person name="Cros-Aarteil S."/>
            <person name="Calhoun S."/>
            <person name="Haridas S."/>
            <person name="Kuo A."/>
            <person name="Mondo S."/>
            <person name="Pangilinan J."/>
            <person name="Riley R."/>
            <person name="LaButti K."/>
            <person name="Andreopoulos B."/>
            <person name="Lipzen A."/>
            <person name="Chen C."/>
            <person name="Yan M."/>
            <person name="Daum C."/>
            <person name="Ng V."/>
            <person name="Clum A."/>
            <person name="Steindorff A."/>
            <person name="Ohm R.A."/>
            <person name="Martin F."/>
            <person name="Silar P."/>
            <person name="Natvig D.O."/>
            <person name="Lalanne C."/>
            <person name="Gautier V."/>
            <person name="Ament-Velasquez S.L."/>
            <person name="Kruys A."/>
            <person name="Hutchinson M.I."/>
            <person name="Powell A.J."/>
            <person name="Barry K."/>
            <person name="Miller A.N."/>
            <person name="Grigoriev I.V."/>
            <person name="Debuchy R."/>
            <person name="Gladieux P."/>
            <person name="Hiltunen Thoren M."/>
            <person name="Johannesson H."/>
        </authorList>
    </citation>
    <scope>NUCLEOTIDE SEQUENCE</scope>
    <source>
        <strain evidence="3">CBS 560.94</strain>
    </source>
</reference>
<comment type="caution">
    <text evidence="3">The sequence shown here is derived from an EMBL/GenBank/DDBJ whole genome shotgun (WGS) entry which is preliminary data.</text>
</comment>
<dbReference type="GeneID" id="87864005"/>
<dbReference type="AlphaFoldDB" id="A0AAE0JGM7"/>
<evidence type="ECO:0000313" key="4">
    <source>
        <dbReference type="Proteomes" id="UP001278500"/>
    </source>
</evidence>
<evidence type="ECO:0000256" key="1">
    <source>
        <dbReference type="SAM" id="MobiDB-lite"/>
    </source>
</evidence>
<dbReference type="PANTHER" id="PTHR24148:SF77">
    <property type="entry name" value="HETEROKARYON INCOMPATIBILITY DOMAIN-CONTAINING PROTEIN"/>
    <property type="match status" value="1"/>
</dbReference>
<dbReference type="PANTHER" id="PTHR24148">
    <property type="entry name" value="ANKYRIN REPEAT DOMAIN-CONTAINING PROTEIN 39 HOMOLOG-RELATED"/>
    <property type="match status" value="1"/>
</dbReference>
<evidence type="ECO:0000313" key="3">
    <source>
        <dbReference type="EMBL" id="KAK3345339.1"/>
    </source>
</evidence>